<feature type="domain" description="Radical SAM core" evidence="12">
    <location>
        <begin position="157"/>
        <end position="398"/>
    </location>
</feature>
<dbReference type="InterPro" id="IPR023404">
    <property type="entry name" value="rSAM_horseshoe"/>
</dbReference>
<dbReference type="SFLD" id="SFLDS00029">
    <property type="entry name" value="Radical_SAM"/>
    <property type="match status" value="1"/>
</dbReference>
<protein>
    <submittedName>
        <fullName evidence="13">Threonylcarbamoyladenosine tRNA methylthiotransferase MtaB</fullName>
    </submittedName>
</protein>
<reference evidence="13" key="1">
    <citation type="submission" date="2019-02" db="EMBL/GenBank/DDBJ databases">
        <authorList>
            <person name="Gruber-Vodicka R. H."/>
            <person name="Seah K. B. B."/>
        </authorList>
    </citation>
    <scope>NUCLEOTIDE SEQUENCE</scope>
    <source>
        <strain evidence="13">BECK_DK161</strain>
    </source>
</reference>
<dbReference type="Pfam" id="PF04055">
    <property type="entry name" value="Radical_SAM"/>
    <property type="match status" value="1"/>
</dbReference>
<keyword evidence="2" id="KW-0004">4Fe-4S</keyword>
<dbReference type="Gene3D" id="3.80.30.20">
    <property type="entry name" value="tm_1862 like domain"/>
    <property type="match status" value="1"/>
</dbReference>
<evidence type="ECO:0000256" key="10">
    <source>
        <dbReference type="SAM" id="MobiDB-lite"/>
    </source>
</evidence>
<dbReference type="PROSITE" id="PS51918">
    <property type="entry name" value="RADICAL_SAM"/>
    <property type="match status" value="1"/>
</dbReference>
<accession>A0A450S3G8</accession>
<keyword evidence="3" id="KW-0963">Cytoplasm</keyword>
<dbReference type="PANTHER" id="PTHR11918:SF45">
    <property type="entry name" value="THREONYLCARBAMOYLADENOSINE TRNA METHYLTHIOTRANSFERASE"/>
    <property type="match status" value="1"/>
</dbReference>
<dbReference type="GO" id="GO:0035598">
    <property type="term" value="F:tRNA (N(6)-L-threonylcarbamoyladenosine(37)-C(2))-methylthiotransferase activity"/>
    <property type="evidence" value="ECO:0007669"/>
    <property type="project" value="TreeGrafter"/>
</dbReference>
<dbReference type="PROSITE" id="PS51449">
    <property type="entry name" value="MTTASE_N"/>
    <property type="match status" value="1"/>
</dbReference>
<evidence type="ECO:0000313" key="13">
    <source>
        <dbReference type="EMBL" id="VFJ46215.1"/>
    </source>
</evidence>
<evidence type="ECO:0000256" key="6">
    <source>
        <dbReference type="ARBA" id="ARBA00022694"/>
    </source>
</evidence>
<dbReference type="InterPro" id="IPR005839">
    <property type="entry name" value="Methylthiotransferase"/>
</dbReference>
<dbReference type="Gene3D" id="3.40.50.12160">
    <property type="entry name" value="Methylthiotransferase, N-terminal domain"/>
    <property type="match status" value="1"/>
</dbReference>
<evidence type="ECO:0000256" key="9">
    <source>
        <dbReference type="ARBA" id="ARBA00023014"/>
    </source>
</evidence>
<organism evidence="13">
    <name type="scientific">Candidatus Kentrum sp. DK</name>
    <dbReference type="NCBI Taxonomy" id="2126562"/>
    <lineage>
        <taxon>Bacteria</taxon>
        <taxon>Pseudomonadati</taxon>
        <taxon>Pseudomonadota</taxon>
        <taxon>Gammaproteobacteria</taxon>
        <taxon>Candidatus Kentrum</taxon>
    </lineage>
</organism>
<dbReference type="InterPro" id="IPR006638">
    <property type="entry name" value="Elp3/MiaA/NifB-like_rSAM"/>
</dbReference>
<sequence length="482" mass="52866">MKPLDPIHRVAFRTLGCRINQYDTETMRTLLEETGRFRAVSPGEAADIHVVNTCSVTAQADASARKLIRRIGNGQPDARIVVTGCYAQRAPAEIAALPGVALILGTPDRAGIVRELQEMLADNIRNAHPAHRAPPPRRAVSPVSTARPFPEIPISRMMNRSRAVVKIQDGCNGACSFCIVPHTRGRARGREPDKVIDQIARLVDNGYQEVVLAGVHLGDYGCDNDPWREAESTAGPESSPLSRLIRRILAVPGLLRFRLSSIDPGAVSPELIESMATETRFARHLHIPLQSGSDAILARMNRGYTVAQFERLLREVTDAVPDCGIGTDIICGFPGETEALFEETVARVREWPFSYLHPFPYSPRTGSPAESFPGQVPVEERKARARMLKQLSREKNLAFRRRYLGKTMGVLIEGRESDPDRNTDENPINASRPAKDAECVGWTDNYLRVAVRGAGIGSGPGLRVVRITGLGEEGLTGIMDSH</sequence>
<dbReference type="GO" id="GO:0051539">
    <property type="term" value="F:4 iron, 4 sulfur cluster binding"/>
    <property type="evidence" value="ECO:0007669"/>
    <property type="project" value="UniProtKB-KW"/>
</dbReference>
<evidence type="ECO:0000256" key="4">
    <source>
        <dbReference type="ARBA" id="ARBA00022679"/>
    </source>
</evidence>
<dbReference type="NCBIfam" id="TIGR01579">
    <property type="entry name" value="MiaB-like-C"/>
    <property type="match status" value="1"/>
</dbReference>
<dbReference type="Pfam" id="PF00919">
    <property type="entry name" value="UPF0004"/>
    <property type="match status" value="1"/>
</dbReference>
<evidence type="ECO:0000259" key="12">
    <source>
        <dbReference type="PROSITE" id="PS51918"/>
    </source>
</evidence>
<evidence type="ECO:0000256" key="5">
    <source>
        <dbReference type="ARBA" id="ARBA00022691"/>
    </source>
</evidence>
<dbReference type="PROSITE" id="PS01278">
    <property type="entry name" value="MTTASE_RADICAL"/>
    <property type="match status" value="1"/>
</dbReference>
<feature type="compositionally biased region" description="Basic and acidic residues" evidence="10">
    <location>
        <begin position="414"/>
        <end position="424"/>
    </location>
</feature>
<dbReference type="GO" id="GO:0046872">
    <property type="term" value="F:metal ion binding"/>
    <property type="evidence" value="ECO:0007669"/>
    <property type="project" value="UniProtKB-KW"/>
</dbReference>
<keyword evidence="5" id="KW-0949">S-adenosyl-L-methionine</keyword>
<dbReference type="NCBIfam" id="TIGR00089">
    <property type="entry name" value="MiaB/RimO family radical SAM methylthiotransferase"/>
    <property type="match status" value="1"/>
</dbReference>
<keyword evidence="4 13" id="KW-0808">Transferase</keyword>
<name>A0A450S3G8_9GAMM</name>
<dbReference type="InterPro" id="IPR058240">
    <property type="entry name" value="rSAM_sf"/>
</dbReference>
<evidence type="ECO:0000256" key="2">
    <source>
        <dbReference type="ARBA" id="ARBA00022485"/>
    </source>
</evidence>
<evidence type="ECO:0000256" key="1">
    <source>
        <dbReference type="ARBA" id="ARBA00001966"/>
    </source>
</evidence>
<keyword evidence="9" id="KW-0411">Iron-sulfur</keyword>
<proteinExistence type="predicted"/>
<dbReference type="InterPro" id="IPR006467">
    <property type="entry name" value="MiaB-like_bact"/>
</dbReference>
<dbReference type="InterPro" id="IPR038135">
    <property type="entry name" value="Methylthiotransferase_N_sf"/>
</dbReference>
<dbReference type="InterPro" id="IPR007197">
    <property type="entry name" value="rSAM"/>
</dbReference>
<dbReference type="InterPro" id="IPR020612">
    <property type="entry name" value="Methylthiotransferase_CS"/>
</dbReference>
<dbReference type="CDD" id="cd01335">
    <property type="entry name" value="Radical_SAM"/>
    <property type="match status" value="1"/>
</dbReference>
<evidence type="ECO:0000256" key="7">
    <source>
        <dbReference type="ARBA" id="ARBA00022723"/>
    </source>
</evidence>
<gene>
    <name evidence="13" type="ORF">BECKDK2373C_GA0170839_101439</name>
</gene>
<dbReference type="SFLD" id="SFLDG01061">
    <property type="entry name" value="methylthiotransferase"/>
    <property type="match status" value="1"/>
</dbReference>
<evidence type="ECO:0000256" key="3">
    <source>
        <dbReference type="ARBA" id="ARBA00022490"/>
    </source>
</evidence>
<dbReference type="SUPFAM" id="SSF102114">
    <property type="entry name" value="Radical SAM enzymes"/>
    <property type="match status" value="1"/>
</dbReference>
<keyword evidence="6" id="KW-0819">tRNA processing</keyword>
<keyword evidence="8" id="KW-0408">Iron</keyword>
<keyword evidence="7" id="KW-0479">Metal-binding</keyword>
<evidence type="ECO:0000259" key="11">
    <source>
        <dbReference type="PROSITE" id="PS51449"/>
    </source>
</evidence>
<dbReference type="PANTHER" id="PTHR11918">
    <property type="entry name" value="RADICAL SAM PROTEINS"/>
    <property type="match status" value="1"/>
</dbReference>
<dbReference type="InterPro" id="IPR013848">
    <property type="entry name" value="Methylthiotransferase_N"/>
</dbReference>
<dbReference type="FunFam" id="3.40.50.12160:FF:000004">
    <property type="entry name" value="Threonylcarbamoyladenosine tRNA methylthiotransferase MtaB"/>
    <property type="match status" value="1"/>
</dbReference>
<dbReference type="SFLD" id="SFLDG01082">
    <property type="entry name" value="B12-binding_domain_containing"/>
    <property type="match status" value="1"/>
</dbReference>
<comment type="cofactor">
    <cofactor evidence="1">
        <name>[4Fe-4S] cluster</name>
        <dbReference type="ChEBI" id="CHEBI:49883"/>
    </cofactor>
</comment>
<evidence type="ECO:0000256" key="8">
    <source>
        <dbReference type="ARBA" id="ARBA00023004"/>
    </source>
</evidence>
<dbReference type="SMART" id="SM00729">
    <property type="entry name" value="Elp3"/>
    <property type="match status" value="1"/>
</dbReference>
<feature type="domain" description="MTTase N-terminal" evidence="11">
    <location>
        <begin position="8"/>
        <end position="121"/>
    </location>
</feature>
<dbReference type="AlphaFoldDB" id="A0A450S3G8"/>
<dbReference type="EMBL" id="CAADEY010000014">
    <property type="protein sequence ID" value="VFJ46215.1"/>
    <property type="molecule type" value="Genomic_DNA"/>
</dbReference>
<feature type="region of interest" description="Disordered" evidence="10">
    <location>
        <begin position="414"/>
        <end position="434"/>
    </location>
</feature>